<sequence>MQKTKINNVYFTNTENWYCSCLGFLKNWFMLCKHLVQASTFDINPSFFYCIKRQEVYPFIYLTYEKILNNLKENSKEDLIQNSIENLLDSSQQ</sequence>
<comment type="caution">
    <text evidence="1">The sequence shown here is derived from an EMBL/GenBank/DDBJ whole genome shotgun (WGS) entry which is preliminary data.</text>
</comment>
<reference evidence="1" key="1">
    <citation type="submission" date="2021-06" db="EMBL/GenBank/DDBJ databases">
        <authorList>
            <person name="Kallberg Y."/>
            <person name="Tangrot J."/>
            <person name="Rosling A."/>
        </authorList>
    </citation>
    <scope>NUCLEOTIDE SEQUENCE</scope>
    <source>
        <strain evidence="1">MA461A</strain>
    </source>
</reference>
<dbReference type="Proteomes" id="UP000789920">
    <property type="component" value="Unassembled WGS sequence"/>
</dbReference>
<accession>A0ACA9PGK6</accession>
<organism evidence="1 2">
    <name type="scientific">Racocetra persica</name>
    <dbReference type="NCBI Taxonomy" id="160502"/>
    <lineage>
        <taxon>Eukaryota</taxon>
        <taxon>Fungi</taxon>
        <taxon>Fungi incertae sedis</taxon>
        <taxon>Mucoromycota</taxon>
        <taxon>Glomeromycotina</taxon>
        <taxon>Glomeromycetes</taxon>
        <taxon>Diversisporales</taxon>
        <taxon>Gigasporaceae</taxon>
        <taxon>Racocetra</taxon>
    </lineage>
</organism>
<protein>
    <submittedName>
        <fullName evidence="1">19545_t:CDS:1</fullName>
    </submittedName>
</protein>
<proteinExistence type="predicted"/>
<keyword evidence="2" id="KW-1185">Reference proteome</keyword>
<feature type="non-terminal residue" evidence="1">
    <location>
        <position position="93"/>
    </location>
</feature>
<evidence type="ECO:0000313" key="1">
    <source>
        <dbReference type="EMBL" id="CAG8707748.1"/>
    </source>
</evidence>
<name>A0ACA9PGK6_9GLOM</name>
<dbReference type="EMBL" id="CAJVQC010020402">
    <property type="protein sequence ID" value="CAG8707748.1"/>
    <property type="molecule type" value="Genomic_DNA"/>
</dbReference>
<gene>
    <name evidence="1" type="ORF">RPERSI_LOCUS10337</name>
</gene>
<evidence type="ECO:0000313" key="2">
    <source>
        <dbReference type="Proteomes" id="UP000789920"/>
    </source>
</evidence>